<comment type="caution">
    <text evidence="2">The sequence shown here is derived from an EMBL/GenBank/DDBJ whole genome shotgun (WGS) entry which is preliminary data.</text>
</comment>
<dbReference type="EMBL" id="JAKELO010000002">
    <property type="protein sequence ID" value="MDE4907635.1"/>
    <property type="molecule type" value="Genomic_DNA"/>
</dbReference>
<dbReference type="InterPro" id="IPR003474">
    <property type="entry name" value="Glcn_transporter"/>
</dbReference>
<feature type="transmembrane region" description="Helical" evidence="1">
    <location>
        <begin position="300"/>
        <end position="322"/>
    </location>
</feature>
<evidence type="ECO:0000313" key="3">
    <source>
        <dbReference type="Proteomes" id="UP001143747"/>
    </source>
</evidence>
<keyword evidence="1" id="KW-0812">Transmembrane</keyword>
<feature type="transmembrane region" description="Helical" evidence="1">
    <location>
        <begin position="96"/>
        <end position="125"/>
    </location>
</feature>
<keyword evidence="1" id="KW-0472">Membrane</keyword>
<feature type="transmembrane region" description="Helical" evidence="1">
    <location>
        <begin position="355"/>
        <end position="376"/>
    </location>
</feature>
<dbReference type="AlphaFoldDB" id="A0A9Q4KUQ7"/>
<evidence type="ECO:0000313" key="2">
    <source>
        <dbReference type="EMBL" id="MDE4907635.1"/>
    </source>
</evidence>
<sequence length="411" mass="42287">MDAIIAIILTIAIIAVLAARHAIPPFLTLTGGALFFGLLTGMGESAIAAFTGGAGALFALLGIPVYCGSVIAKFLARDGGAERIVEDIGRISHRPVTAAALAGYLLSIPMMCCITPFIVLTPVLAGIRKKLHCTTSLYYAAACGSVISFVFLYPLPVTYAITKTLQPGDFFPGSYLEAALPLSLLALIIATYLAGRNHACSTGSPESKETTPGSRKQAWTPVILPVACLVAGHLIPPLSILANINIALFAGLCSAIVLSPAISRIPALESGTRHAGIIIFDLCGAGGLGAVVAAEGGIAATLPSLSTILPAILVPFVIAALFQAAQGSRVVSAVITASMLAGTKIATIVPALPLVLMTAAGCMMFSFVTDPFFWIISRTTGENIRKVGMHYTVPLLCAGIVTAGITLIIFG</sequence>
<keyword evidence="1" id="KW-1133">Transmembrane helix</keyword>
<feature type="transmembrane region" description="Helical" evidence="1">
    <location>
        <begin position="329"/>
        <end position="349"/>
    </location>
</feature>
<dbReference type="PANTHER" id="PTHR30354">
    <property type="entry name" value="GNT FAMILY GLUCONATE TRANSPORTER"/>
    <property type="match status" value="1"/>
</dbReference>
<dbReference type="PANTHER" id="PTHR30354:SF11">
    <property type="entry name" value="PERMEASE"/>
    <property type="match status" value="1"/>
</dbReference>
<evidence type="ECO:0000256" key="1">
    <source>
        <dbReference type="SAM" id="Phobius"/>
    </source>
</evidence>
<dbReference type="RefSeq" id="WP_274924283.1">
    <property type="nucleotide sequence ID" value="NZ_JAKELO010000002.1"/>
</dbReference>
<feature type="transmembrane region" description="Helical" evidence="1">
    <location>
        <begin position="57"/>
        <end position="76"/>
    </location>
</feature>
<keyword evidence="3" id="KW-1185">Reference proteome</keyword>
<name>A0A9Q4KUQ7_9EURY</name>
<feature type="transmembrane region" description="Helical" evidence="1">
    <location>
        <begin position="241"/>
        <end position="262"/>
    </location>
</feature>
<feature type="transmembrane region" description="Helical" evidence="1">
    <location>
        <begin position="137"/>
        <end position="155"/>
    </location>
</feature>
<accession>A0A9Q4KUQ7</accession>
<dbReference type="GO" id="GO:0005886">
    <property type="term" value="C:plasma membrane"/>
    <property type="evidence" value="ECO:0007669"/>
    <property type="project" value="TreeGrafter"/>
</dbReference>
<evidence type="ECO:0008006" key="4">
    <source>
        <dbReference type="Google" id="ProtNLM"/>
    </source>
</evidence>
<proteinExistence type="predicted"/>
<dbReference type="GO" id="GO:0015128">
    <property type="term" value="F:gluconate transmembrane transporter activity"/>
    <property type="evidence" value="ECO:0007669"/>
    <property type="project" value="InterPro"/>
</dbReference>
<dbReference type="Proteomes" id="UP001143747">
    <property type="component" value="Unassembled WGS sequence"/>
</dbReference>
<organism evidence="2 3">
    <name type="scientific">Methanogenium marinum</name>
    <dbReference type="NCBI Taxonomy" id="348610"/>
    <lineage>
        <taxon>Archaea</taxon>
        <taxon>Methanobacteriati</taxon>
        <taxon>Methanobacteriota</taxon>
        <taxon>Stenosarchaea group</taxon>
        <taxon>Methanomicrobia</taxon>
        <taxon>Methanomicrobiales</taxon>
        <taxon>Methanomicrobiaceae</taxon>
        <taxon>Methanogenium</taxon>
    </lineage>
</organism>
<gene>
    <name evidence="2" type="ORF">L0665_03290</name>
</gene>
<dbReference type="Pfam" id="PF02447">
    <property type="entry name" value="GntP_permease"/>
    <property type="match status" value="1"/>
</dbReference>
<feature type="transmembrane region" description="Helical" evidence="1">
    <location>
        <begin position="175"/>
        <end position="195"/>
    </location>
</feature>
<reference evidence="2" key="1">
    <citation type="submission" date="2022-01" db="EMBL/GenBank/DDBJ databases">
        <title>Draft genome of Methanogenium marinum DSM 15558.</title>
        <authorList>
            <person name="Chen S.-C."/>
            <person name="You Y.-T."/>
        </authorList>
    </citation>
    <scope>NUCLEOTIDE SEQUENCE</scope>
    <source>
        <strain evidence="2">DSM 15558</strain>
    </source>
</reference>
<feature type="transmembrane region" description="Helical" evidence="1">
    <location>
        <begin position="274"/>
        <end position="294"/>
    </location>
</feature>
<feature type="transmembrane region" description="Helical" evidence="1">
    <location>
        <begin position="388"/>
        <end position="410"/>
    </location>
</feature>
<protein>
    <recommendedName>
        <fullName evidence="4">Gluconate transporter</fullName>
    </recommendedName>
</protein>